<reference evidence="2 3" key="1">
    <citation type="submission" date="2020-05" db="EMBL/GenBank/DDBJ databases">
        <title>Aquincola sp. isolate from soil.</title>
        <authorList>
            <person name="Han J."/>
            <person name="Kim D.-U."/>
        </authorList>
    </citation>
    <scope>NUCLEOTIDE SEQUENCE [LARGE SCALE GENOMIC DNA]</scope>
    <source>
        <strain evidence="2 3">S2</strain>
    </source>
</reference>
<keyword evidence="3" id="KW-1185">Reference proteome</keyword>
<evidence type="ECO:0000313" key="3">
    <source>
        <dbReference type="Proteomes" id="UP000737171"/>
    </source>
</evidence>
<gene>
    <name evidence="2" type="ORF">HLB44_19040</name>
</gene>
<sequence length="127" mass="12968">MRLALALVLAALTQVACASASVDELIGDAACSSDAECRTVGVGALACGGPQAWRAWSIRRTTDEAALERAVQQQRQEREQAIAKRGEMSICRVVPDPGAHCAKPADAGAGRCVLRAAGAPGGGAAVR</sequence>
<comment type="caution">
    <text evidence="2">The sequence shown here is derived from an EMBL/GenBank/DDBJ whole genome shotgun (WGS) entry which is preliminary data.</text>
</comment>
<feature type="signal peptide" evidence="1">
    <location>
        <begin position="1"/>
        <end position="20"/>
    </location>
</feature>
<feature type="chain" id="PRO_5046836462" description="DUF4189 domain-containing protein" evidence="1">
    <location>
        <begin position="21"/>
        <end position="127"/>
    </location>
</feature>
<name>A0ABX2EKE7_9BURK</name>
<dbReference type="EMBL" id="JABRWJ010000005">
    <property type="protein sequence ID" value="NRF69095.1"/>
    <property type="molecule type" value="Genomic_DNA"/>
</dbReference>
<keyword evidence="1" id="KW-0732">Signal</keyword>
<proteinExistence type="predicted"/>
<accession>A0ABX2EKE7</accession>
<evidence type="ECO:0000313" key="2">
    <source>
        <dbReference type="EMBL" id="NRF69095.1"/>
    </source>
</evidence>
<evidence type="ECO:0008006" key="4">
    <source>
        <dbReference type="Google" id="ProtNLM"/>
    </source>
</evidence>
<dbReference type="Proteomes" id="UP000737171">
    <property type="component" value="Unassembled WGS sequence"/>
</dbReference>
<dbReference type="RefSeq" id="WP_173125403.1">
    <property type="nucleotide sequence ID" value="NZ_JABRWJ010000005.1"/>
</dbReference>
<organism evidence="2 3">
    <name type="scientific">Pseudaquabacterium terrae</name>
    <dbReference type="NCBI Taxonomy" id="2732868"/>
    <lineage>
        <taxon>Bacteria</taxon>
        <taxon>Pseudomonadati</taxon>
        <taxon>Pseudomonadota</taxon>
        <taxon>Betaproteobacteria</taxon>
        <taxon>Burkholderiales</taxon>
        <taxon>Sphaerotilaceae</taxon>
        <taxon>Pseudaquabacterium</taxon>
    </lineage>
</organism>
<evidence type="ECO:0000256" key="1">
    <source>
        <dbReference type="SAM" id="SignalP"/>
    </source>
</evidence>
<protein>
    <recommendedName>
        <fullName evidence="4">DUF4189 domain-containing protein</fullName>
    </recommendedName>
</protein>